<dbReference type="EMBL" id="CP123498">
    <property type="protein sequence ID" value="WGL96886.1"/>
    <property type="molecule type" value="Genomic_DNA"/>
</dbReference>
<dbReference type="GO" id="GO:0009103">
    <property type="term" value="P:lipopolysaccharide biosynthetic process"/>
    <property type="evidence" value="ECO:0007669"/>
    <property type="project" value="TreeGrafter"/>
</dbReference>
<feature type="transmembrane region" description="Helical" evidence="1">
    <location>
        <begin position="239"/>
        <end position="258"/>
    </location>
</feature>
<feature type="transmembrane region" description="Helical" evidence="1">
    <location>
        <begin position="209"/>
        <end position="232"/>
    </location>
</feature>
<evidence type="ECO:0000259" key="3">
    <source>
        <dbReference type="Pfam" id="PF19040"/>
    </source>
</evidence>
<organism evidence="4 5">
    <name type="scientific">Arsenophonus nasoniae</name>
    <name type="common">son-killer infecting Nasonia vitripennis</name>
    <dbReference type="NCBI Taxonomy" id="638"/>
    <lineage>
        <taxon>Bacteria</taxon>
        <taxon>Pseudomonadati</taxon>
        <taxon>Pseudomonadota</taxon>
        <taxon>Gammaproteobacteria</taxon>
        <taxon>Enterobacterales</taxon>
        <taxon>Morganellaceae</taxon>
        <taxon>Arsenophonus</taxon>
    </lineage>
</organism>
<keyword evidence="1" id="KW-0472">Membrane</keyword>
<evidence type="ECO:0000256" key="1">
    <source>
        <dbReference type="SAM" id="Phobius"/>
    </source>
</evidence>
<dbReference type="GO" id="GO:0016747">
    <property type="term" value="F:acyltransferase activity, transferring groups other than amino-acyl groups"/>
    <property type="evidence" value="ECO:0007669"/>
    <property type="project" value="InterPro"/>
</dbReference>
<keyword evidence="1" id="KW-1133">Transmembrane helix</keyword>
<dbReference type="PANTHER" id="PTHR23028">
    <property type="entry name" value="ACETYLTRANSFERASE"/>
    <property type="match status" value="1"/>
</dbReference>
<feature type="transmembrane region" description="Helical" evidence="1">
    <location>
        <begin position="32"/>
        <end position="52"/>
    </location>
</feature>
<keyword evidence="1" id="KW-0812">Transmembrane</keyword>
<keyword evidence="4" id="KW-0808">Transferase</keyword>
<feature type="transmembrane region" description="Helical" evidence="1">
    <location>
        <begin position="303"/>
        <end position="323"/>
    </location>
</feature>
<dbReference type="InterPro" id="IPR043968">
    <property type="entry name" value="SGNH"/>
</dbReference>
<keyword evidence="4" id="KW-0012">Acyltransferase</keyword>
<feature type="transmembrane region" description="Helical" evidence="1">
    <location>
        <begin position="96"/>
        <end position="115"/>
    </location>
</feature>
<dbReference type="GO" id="GO:0016020">
    <property type="term" value="C:membrane"/>
    <property type="evidence" value="ECO:0007669"/>
    <property type="project" value="TreeGrafter"/>
</dbReference>
<dbReference type="AlphaFoldDB" id="A0AA95K2F0"/>
<evidence type="ECO:0000259" key="2">
    <source>
        <dbReference type="Pfam" id="PF01757"/>
    </source>
</evidence>
<dbReference type="InterPro" id="IPR050879">
    <property type="entry name" value="Acyltransferase_3"/>
</dbReference>
<reference evidence="4" key="1">
    <citation type="submission" date="2023-04" db="EMBL/GenBank/DDBJ databases">
        <title>Genome dynamics across the evolutionary transition to endosymbiosis.</title>
        <authorList>
            <person name="Siozios S."/>
            <person name="Nadal-Jimenez P."/>
            <person name="Azagi T."/>
            <person name="Sprong H."/>
            <person name="Frost C.L."/>
            <person name="Parratt S.R."/>
            <person name="Taylor G."/>
            <person name="Brettell L."/>
            <person name="Lew K.C."/>
            <person name="Croft L."/>
            <person name="King K.C."/>
            <person name="Brockhurst M.A."/>
            <person name="Hypsa V."/>
            <person name="Novakova E."/>
            <person name="Darby A.C."/>
            <person name="Hurst G.D.D."/>
        </authorList>
    </citation>
    <scope>NUCLEOTIDE SEQUENCE</scope>
    <source>
        <strain evidence="4">AIh</strain>
    </source>
</reference>
<dbReference type="Proteomes" id="UP001177597">
    <property type="component" value="Chromosome"/>
</dbReference>
<gene>
    <name evidence="4" type="ORF">QE207_07015</name>
</gene>
<feature type="domain" description="SGNH" evidence="3">
    <location>
        <begin position="356"/>
        <end position="603"/>
    </location>
</feature>
<sequence length="615" mass="71408">MSGFLIASIVKKSLDNHEFSFREFYRRRMWRLQPALLAVITFTLLAAIIFYLPEDFIDFTRSEKYTTLLLSNQYFSRTTTSYAAQDSNFLLLLQTWSLAIEWQWYLIIPAILYFLHKIKDKNNIIFACITITIISFLITLWSSYHEQNQNYYFLTSRIFEFMIGSTLALSIEKNKKHNTYIINILGIIALVILFYIASYKTILLGYPNYYALIICISTATIIYAGSQGGFIYKILSLPPLVYIGLLSYSLYLWHWPIFATARYIGAFDDIKSKIICYILTIFFSLISYKLIEKPLRKQRLSFFKSLLILIILPIILALLIYGISEKNRGFNFRFGEEYARVDNLLTQHYPVNRKQCFNKENAIDDKQCQIGAISGAKKALLIGDSHANHFWNFFDVIGKNAGVSIKSLSSSSCLALPRIKQYQWIGHNIINTDCEKNTNYYFEKIKTEKFDFIIIAERWSTYADFLVTQQEAGIQNNPKNAIFHALDKALLAIEQSGARPVLVKEVAHMPGQYLNCFYSKVKNRTFHNERSFDKCNFNINQTINNTLWVEDMFKKIQTKHPSVMFIETNNIQCQNSNCLGNIDRVPVYRDNGHLTDYASYKLGLDYIKKIGNPLK</sequence>
<feature type="transmembrane region" description="Helical" evidence="1">
    <location>
        <begin position="150"/>
        <end position="171"/>
    </location>
</feature>
<dbReference type="InterPro" id="IPR002656">
    <property type="entry name" value="Acyl_transf_3_dom"/>
</dbReference>
<feature type="transmembrane region" description="Helical" evidence="1">
    <location>
        <begin position="178"/>
        <end position="197"/>
    </location>
</feature>
<feature type="transmembrane region" description="Helical" evidence="1">
    <location>
        <begin position="124"/>
        <end position="144"/>
    </location>
</feature>
<evidence type="ECO:0000313" key="4">
    <source>
        <dbReference type="EMBL" id="WGL96886.1"/>
    </source>
</evidence>
<evidence type="ECO:0000313" key="5">
    <source>
        <dbReference type="Proteomes" id="UP001177597"/>
    </source>
</evidence>
<feature type="transmembrane region" description="Helical" evidence="1">
    <location>
        <begin position="270"/>
        <end position="291"/>
    </location>
</feature>
<protein>
    <submittedName>
        <fullName evidence="4">Acyltransferase family protein</fullName>
        <ecNumber evidence="4">2.3.1.-</ecNumber>
    </submittedName>
</protein>
<feature type="domain" description="Acyltransferase 3" evidence="2">
    <location>
        <begin position="1"/>
        <end position="286"/>
    </location>
</feature>
<dbReference type="Pfam" id="PF19040">
    <property type="entry name" value="SGNH"/>
    <property type="match status" value="1"/>
</dbReference>
<proteinExistence type="predicted"/>
<dbReference type="PANTHER" id="PTHR23028:SF53">
    <property type="entry name" value="ACYL_TRANSF_3 DOMAIN-CONTAINING PROTEIN"/>
    <property type="match status" value="1"/>
</dbReference>
<name>A0AA95K2F0_9GAMM</name>
<dbReference type="Pfam" id="PF01757">
    <property type="entry name" value="Acyl_transf_3"/>
    <property type="match status" value="1"/>
</dbReference>
<accession>A0AA95K2F0</accession>
<dbReference type="EC" id="2.3.1.-" evidence="4"/>